<organism evidence="2 3">
    <name type="scientific">Gossypium klotzschianum</name>
    <dbReference type="NCBI Taxonomy" id="34286"/>
    <lineage>
        <taxon>Eukaryota</taxon>
        <taxon>Viridiplantae</taxon>
        <taxon>Streptophyta</taxon>
        <taxon>Embryophyta</taxon>
        <taxon>Tracheophyta</taxon>
        <taxon>Spermatophyta</taxon>
        <taxon>Magnoliopsida</taxon>
        <taxon>eudicotyledons</taxon>
        <taxon>Gunneridae</taxon>
        <taxon>Pentapetalae</taxon>
        <taxon>rosids</taxon>
        <taxon>malvids</taxon>
        <taxon>Malvales</taxon>
        <taxon>Malvaceae</taxon>
        <taxon>Malvoideae</taxon>
        <taxon>Gossypium</taxon>
    </lineage>
</organism>
<keyword evidence="3" id="KW-1185">Reference proteome</keyword>
<dbReference type="Proteomes" id="UP000593573">
    <property type="component" value="Unassembled WGS sequence"/>
</dbReference>
<comment type="caution">
    <text evidence="2">The sequence shown here is derived from an EMBL/GenBank/DDBJ whole genome shotgun (WGS) entry which is preliminary data.</text>
</comment>
<feature type="compositionally biased region" description="Pro residues" evidence="1">
    <location>
        <begin position="8"/>
        <end position="19"/>
    </location>
</feature>
<evidence type="ECO:0000256" key="1">
    <source>
        <dbReference type="SAM" id="MobiDB-lite"/>
    </source>
</evidence>
<reference evidence="2 3" key="1">
    <citation type="journal article" date="2019" name="Genome Biol. Evol.">
        <title>Insights into the evolution of the New World diploid cottons (Gossypium, subgenus Houzingenia) based on genome sequencing.</title>
        <authorList>
            <person name="Grover C.E."/>
            <person name="Arick M.A. 2nd"/>
            <person name="Thrash A."/>
            <person name="Conover J.L."/>
            <person name="Sanders W.S."/>
            <person name="Peterson D.G."/>
            <person name="Frelichowski J.E."/>
            <person name="Scheffler J.A."/>
            <person name="Scheffler B.E."/>
            <person name="Wendel J.F."/>
        </authorList>
    </citation>
    <scope>NUCLEOTIDE SEQUENCE [LARGE SCALE GENOMIC DNA]</scope>
    <source>
        <strain evidence="2">57</strain>
        <tissue evidence="2">Leaf</tissue>
    </source>
</reference>
<dbReference type="PANTHER" id="PTHR34681">
    <property type="entry name" value="UVEAL AUTOANTIGEN WITH COILED-COIL/ANKYRIN"/>
    <property type="match status" value="1"/>
</dbReference>
<name>A0A7J8VQT9_9ROSI</name>
<feature type="region of interest" description="Disordered" evidence="1">
    <location>
        <begin position="1"/>
        <end position="21"/>
    </location>
</feature>
<dbReference type="EMBL" id="JABFAB010000011">
    <property type="protein sequence ID" value="MBA0664814.1"/>
    <property type="molecule type" value="Genomic_DNA"/>
</dbReference>
<dbReference type="AlphaFoldDB" id="A0A7J8VQT9"/>
<dbReference type="OrthoDB" id="1876167at2759"/>
<evidence type="ECO:0000313" key="3">
    <source>
        <dbReference type="Proteomes" id="UP000593573"/>
    </source>
</evidence>
<accession>A0A7J8VQT9</accession>
<evidence type="ECO:0000313" key="2">
    <source>
        <dbReference type="EMBL" id="MBA0664814.1"/>
    </source>
</evidence>
<sequence>MASSDSTPPLPLGSAPLPPELNESRTELLNRIQGLKQDLKNWRSKLDTQVKIYRDVSSVCLAFLSKIFQPFCLFMLRLSVSWHATT</sequence>
<proteinExistence type="predicted"/>
<protein>
    <submittedName>
        <fullName evidence="2">Uncharacterized protein</fullName>
    </submittedName>
</protein>
<dbReference type="PANTHER" id="PTHR34681:SF2">
    <property type="entry name" value="UVEAL AUTOANTIGEN WITH COILED-COIL_ANKYRIN"/>
    <property type="match status" value="1"/>
</dbReference>
<gene>
    <name evidence="2" type="ORF">Goklo_004763</name>
</gene>